<reference evidence="2 3" key="1">
    <citation type="submission" date="2019-05" db="EMBL/GenBank/DDBJ databases">
        <title>Another draft genome of Portunus trituberculatus and its Hox gene families provides insights of decapod evolution.</title>
        <authorList>
            <person name="Jeong J.-H."/>
            <person name="Song I."/>
            <person name="Kim S."/>
            <person name="Choi T."/>
            <person name="Kim D."/>
            <person name="Ryu S."/>
            <person name="Kim W."/>
        </authorList>
    </citation>
    <scope>NUCLEOTIDE SEQUENCE [LARGE SCALE GENOMIC DNA]</scope>
    <source>
        <tissue evidence="2">Muscle</tissue>
    </source>
</reference>
<gene>
    <name evidence="2" type="ORF">E2C01_020370</name>
</gene>
<protein>
    <submittedName>
        <fullName evidence="2">Uncharacterized protein</fullName>
    </submittedName>
</protein>
<evidence type="ECO:0000256" key="1">
    <source>
        <dbReference type="SAM" id="MobiDB-lite"/>
    </source>
</evidence>
<name>A0A5B7E2Z9_PORTR</name>
<accession>A0A5B7E2Z9</accession>
<proteinExistence type="predicted"/>
<sequence>MVREGESMDCFTLCSCWVSPVAASTENPPVNGPRSKCLSPREAGAGWRETTLGAAAEVTAQGSQKSWEWADRAPAEGPRQSPPRAAEERAASRGAWRRPKAAKGRAQLRLADGWAAR</sequence>
<evidence type="ECO:0000313" key="3">
    <source>
        <dbReference type="Proteomes" id="UP000324222"/>
    </source>
</evidence>
<organism evidence="2 3">
    <name type="scientific">Portunus trituberculatus</name>
    <name type="common">Swimming crab</name>
    <name type="synonym">Neptunus trituberculatus</name>
    <dbReference type="NCBI Taxonomy" id="210409"/>
    <lineage>
        <taxon>Eukaryota</taxon>
        <taxon>Metazoa</taxon>
        <taxon>Ecdysozoa</taxon>
        <taxon>Arthropoda</taxon>
        <taxon>Crustacea</taxon>
        <taxon>Multicrustacea</taxon>
        <taxon>Malacostraca</taxon>
        <taxon>Eumalacostraca</taxon>
        <taxon>Eucarida</taxon>
        <taxon>Decapoda</taxon>
        <taxon>Pleocyemata</taxon>
        <taxon>Brachyura</taxon>
        <taxon>Eubrachyura</taxon>
        <taxon>Portunoidea</taxon>
        <taxon>Portunidae</taxon>
        <taxon>Portuninae</taxon>
        <taxon>Portunus</taxon>
    </lineage>
</organism>
<dbReference type="Proteomes" id="UP000324222">
    <property type="component" value="Unassembled WGS sequence"/>
</dbReference>
<feature type="region of interest" description="Disordered" evidence="1">
    <location>
        <begin position="23"/>
        <end position="117"/>
    </location>
</feature>
<dbReference type="AlphaFoldDB" id="A0A5B7E2Z9"/>
<dbReference type="EMBL" id="VSRR010001708">
    <property type="protein sequence ID" value="MPC27204.1"/>
    <property type="molecule type" value="Genomic_DNA"/>
</dbReference>
<keyword evidence="3" id="KW-1185">Reference proteome</keyword>
<comment type="caution">
    <text evidence="2">The sequence shown here is derived from an EMBL/GenBank/DDBJ whole genome shotgun (WGS) entry which is preliminary data.</text>
</comment>
<evidence type="ECO:0000313" key="2">
    <source>
        <dbReference type="EMBL" id="MPC27204.1"/>
    </source>
</evidence>